<dbReference type="AlphaFoldDB" id="A0A0B6YT96"/>
<keyword evidence="1" id="KW-0479">Metal-binding</keyword>
<dbReference type="Gene3D" id="3.30.160.60">
    <property type="entry name" value="Classic Zinc Finger"/>
    <property type="match status" value="2"/>
</dbReference>
<dbReference type="FunFam" id="3.30.160.60:FF:002343">
    <property type="entry name" value="Zinc finger protein 33A"/>
    <property type="match status" value="1"/>
</dbReference>
<dbReference type="GO" id="GO:0000978">
    <property type="term" value="F:RNA polymerase II cis-regulatory region sequence-specific DNA binding"/>
    <property type="evidence" value="ECO:0007669"/>
    <property type="project" value="TreeGrafter"/>
</dbReference>
<dbReference type="PROSITE" id="PS50157">
    <property type="entry name" value="ZINC_FINGER_C2H2_2"/>
    <property type="match status" value="2"/>
</dbReference>
<evidence type="ECO:0000256" key="6">
    <source>
        <dbReference type="PROSITE-ProRule" id="PRU00042"/>
    </source>
</evidence>
<feature type="domain" description="C2H2-type" evidence="7">
    <location>
        <begin position="331"/>
        <end position="358"/>
    </location>
</feature>
<keyword evidence="2" id="KW-0677">Repeat</keyword>
<dbReference type="PANTHER" id="PTHR23235">
    <property type="entry name" value="KRUEPPEL-LIKE TRANSCRIPTION FACTOR"/>
    <property type="match status" value="1"/>
</dbReference>
<dbReference type="FunFam" id="3.30.160.60:FF:000624">
    <property type="entry name" value="zinc finger protein 697"/>
    <property type="match status" value="1"/>
</dbReference>
<dbReference type="SUPFAM" id="SSF57667">
    <property type="entry name" value="beta-beta-alpha zinc fingers"/>
    <property type="match status" value="1"/>
</dbReference>
<reference evidence="8" key="1">
    <citation type="submission" date="2014-12" db="EMBL/GenBank/DDBJ databases">
        <title>Insight into the proteome of Arion vulgaris.</title>
        <authorList>
            <person name="Aradska J."/>
            <person name="Bulat T."/>
            <person name="Smidak R."/>
            <person name="Sarate P."/>
            <person name="Gangsoo J."/>
            <person name="Sialana F."/>
            <person name="Bilban M."/>
            <person name="Lubec G."/>
        </authorList>
    </citation>
    <scope>NUCLEOTIDE SEQUENCE</scope>
    <source>
        <tissue evidence="8">Skin</tissue>
    </source>
</reference>
<dbReference type="GO" id="GO:0008270">
    <property type="term" value="F:zinc ion binding"/>
    <property type="evidence" value="ECO:0007669"/>
    <property type="project" value="UniProtKB-KW"/>
</dbReference>
<keyword evidence="5" id="KW-0539">Nucleus</keyword>
<dbReference type="GO" id="GO:0000981">
    <property type="term" value="F:DNA-binding transcription factor activity, RNA polymerase II-specific"/>
    <property type="evidence" value="ECO:0007669"/>
    <property type="project" value="TreeGrafter"/>
</dbReference>
<dbReference type="SMART" id="SM00355">
    <property type="entry name" value="ZnF_C2H2"/>
    <property type="match status" value="2"/>
</dbReference>
<feature type="non-terminal residue" evidence="8">
    <location>
        <position position="1"/>
    </location>
</feature>
<feature type="domain" description="C2H2-type" evidence="7">
    <location>
        <begin position="359"/>
        <end position="386"/>
    </location>
</feature>
<dbReference type="PROSITE" id="PS00028">
    <property type="entry name" value="ZINC_FINGER_C2H2_1"/>
    <property type="match status" value="2"/>
</dbReference>
<evidence type="ECO:0000256" key="2">
    <source>
        <dbReference type="ARBA" id="ARBA00022737"/>
    </source>
</evidence>
<dbReference type="InterPro" id="IPR036236">
    <property type="entry name" value="Znf_C2H2_sf"/>
</dbReference>
<evidence type="ECO:0000256" key="1">
    <source>
        <dbReference type="ARBA" id="ARBA00022723"/>
    </source>
</evidence>
<dbReference type="PANTHER" id="PTHR23235:SF142">
    <property type="entry name" value="ZINC FINGER PROTEIN 384"/>
    <property type="match status" value="1"/>
</dbReference>
<evidence type="ECO:0000313" key="8">
    <source>
        <dbReference type="EMBL" id="CEK59469.1"/>
    </source>
</evidence>
<proteinExistence type="predicted"/>
<dbReference type="EMBL" id="HACG01012604">
    <property type="protein sequence ID" value="CEK59469.1"/>
    <property type="molecule type" value="Transcribed_RNA"/>
</dbReference>
<keyword evidence="4" id="KW-0862">Zinc</keyword>
<gene>
    <name evidence="8" type="primary">ORF36429</name>
</gene>
<evidence type="ECO:0000256" key="5">
    <source>
        <dbReference type="ARBA" id="ARBA00023242"/>
    </source>
</evidence>
<evidence type="ECO:0000259" key="7">
    <source>
        <dbReference type="PROSITE" id="PS50157"/>
    </source>
</evidence>
<accession>A0A0B6YT96</accession>
<protein>
    <recommendedName>
        <fullName evidence="7">C2H2-type domain-containing protein</fullName>
    </recommendedName>
</protein>
<keyword evidence="3 6" id="KW-0863">Zinc-finger</keyword>
<organism evidence="8">
    <name type="scientific">Arion vulgaris</name>
    <dbReference type="NCBI Taxonomy" id="1028688"/>
    <lineage>
        <taxon>Eukaryota</taxon>
        <taxon>Metazoa</taxon>
        <taxon>Spiralia</taxon>
        <taxon>Lophotrochozoa</taxon>
        <taxon>Mollusca</taxon>
        <taxon>Gastropoda</taxon>
        <taxon>Heterobranchia</taxon>
        <taxon>Euthyneura</taxon>
        <taxon>Panpulmonata</taxon>
        <taxon>Eupulmonata</taxon>
        <taxon>Stylommatophora</taxon>
        <taxon>Helicina</taxon>
        <taxon>Arionoidea</taxon>
        <taxon>Arionidae</taxon>
        <taxon>Arion</taxon>
    </lineage>
</organism>
<evidence type="ECO:0000256" key="3">
    <source>
        <dbReference type="ARBA" id="ARBA00022771"/>
    </source>
</evidence>
<sequence length="387" mass="43861">HGKNPIQTLVTNMQADCEDVKQEGVTAEINQVGNNVATDGLDLSMRVKMELDEEVSEEEQQDVLDLSVGIKQEIDYEGEEKWWKEAGKDVEEIVGHTGRTARLTKSSVFPVEDKSLYCEECKMNYDGDCPLHGPLIYVDNAEMHYGNSSNEDTSMKINRCDSLARNMASWEEVTLHSQLQKNSDKCSCVQCYPPQRHVDKWQRICATNVCSLNYTEPIGNQIFSRKVSKLKRNSLMEEGHSSELAVVKSRETYTKLQLNRHGKMSTGGASHQILPSPSNIVDSDYNLFLQSEKDVVKFDYENDTPVIISGGSEAHDGLRLHARKHTHERPHKCDVCGLGFTQTCDLKRHKRIHTGEKPYKCDTCGLGFTRNYHLKGHKSRHSEKKQS</sequence>
<name>A0A0B6YT96_9EUPU</name>
<dbReference type="InterPro" id="IPR013087">
    <property type="entry name" value="Znf_C2H2_type"/>
</dbReference>
<evidence type="ECO:0000256" key="4">
    <source>
        <dbReference type="ARBA" id="ARBA00022833"/>
    </source>
</evidence>